<organism evidence="2">
    <name type="scientific">Octopus bimaculoides</name>
    <name type="common">California two-spotted octopus</name>
    <dbReference type="NCBI Taxonomy" id="37653"/>
    <lineage>
        <taxon>Eukaryota</taxon>
        <taxon>Metazoa</taxon>
        <taxon>Spiralia</taxon>
        <taxon>Lophotrochozoa</taxon>
        <taxon>Mollusca</taxon>
        <taxon>Cephalopoda</taxon>
        <taxon>Coleoidea</taxon>
        <taxon>Octopodiformes</taxon>
        <taxon>Octopoda</taxon>
        <taxon>Incirrata</taxon>
        <taxon>Octopodidae</taxon>
        <taxon>Octopus</taxon>
    </lineage>
</organism>
<dbReference type="AlphaFoldDB" id="A0A0L8FIT5"/>
<gene>
    <name evidence="2" type="ORF">OCBIM_22018336mg</name>
</gene>
<keyword evidence="1" id="KW-0472">Membrane</keyword>
<protein>
    <submittedName>
        <fullName evidence="2">Uncharacterized protein</fullName>
    </submittedName>
</protein>
<keyword evidence="1" id="KW-1133">Transmembrane helix</keyword>
<sequence>MKICICTSHTCFITSAHLLYYKISHLYNFVFFILMMLLFKLFYTSQDSLMPELFSFSFLFCKLVFNFCSVQVDLCNVAWGSHGLFLPV</sequence>
<dbReference type="EMBL" id="KQ430665">
    <property type="protein sequence ID" value="KOF63831.1"/>
    <property type="molecule type" value="Genomic_DNA"/>
</dbReference>
<feature type="transmembrane region" description="Helical" evidence="1">
    <location>
        <begin position="25"/>
        <end position="43"/>
    </location>
</feature>
<evidence type="ECO:0000313" key="2">
    <source>
        <dbReference type="EMBL" id="KOF63831.1"/>
    </source>
</evidence>
<evidence type="ECO:0000256" key="1">
    <source>
        <dbReference type="SAM" id="Phobius"/>
    </source>
</evidence>
<reference evidence="2" key="1">
    <citation type="submission" date="2015-07" db="EMBL/GenBank/DDBJ databases">
        <title>MeaNS - Measles Nucleotide Surveillance Program.</title>
        <authorList>
            <person name="Tran T."/>
            <person name="Druce J."/>
        </authorList>
    </citation>
    <scope>NUCLEOTIDE SEQUENCE</scope>
    <source>
        <strain evidence="2">UCB-OBI-ISO-001</strain>
        <tissue evidence="2">Gonad</tissue>
    </source>
</reference>
<proteinExistence type="predicted"/>
<keyword evidence="1" id="KW-0812">Transmembrane</keyword>
<accession>A0A0L8FIT5</accession>
<name>A0A0L8FIT5_OCTBM</name>